<dbReference type="STRING" id="6526.A0A2C9KMM5"/>
<dbReference type="GO" id="GO:0006897">
    <property type="term" value="P:endocytosis"/>
    <property type="evidence" value="ECO:0007669"/>
    <property type="project" value="TreeGrafter"/>
</dbReference>
<dbReference type="PANTHER" id="PTHR31855:SF2">
    <property type="entry name" value="GUANINE NUCLEOTIDE EXCHANGE FACTOR C9ORF72"/>
    <property type="match status" value="1"/>
</dbReference>
<evidence type="ECO:0000313" key="2">
    <source>
        <dbReference type="Proteomes" id="UP000076420"/>
    </source>
</evidence>
<protein>
    <submittedName>
        <fullName evidence="1">Uncharacterized protein</fullName>
    </submittedName>
</protein>
<dbReference type="VEuPathDB" id="VectorBase:BGLB021401"/>
<sequence length="481" mass="54231">MATASIKHSCSSKSLSLDSGVMTITSEDSYKSDFDDNSLTPLSPSSTYTVSAIPNIEHSYIDALILCQWDNILGPRLDHVWYVTGRPQPHTNILRFVTGQVLSGEICRDVHTSQVDIKFVDIPDKGVIIPAFIFSAQGSRGISLQSLALIIPNSELTIYLHQADLIHSWFSRIVAKLRVLCAKKDFGTSGLADLSSWLLSCLEMLSSLQTVGLPPTIQLSYTAFHPSNSIEQDFLRSVIASHLMTFSRSVVMGLNDERVNILVYTLGLFCWDSERFCSRAALKGKKWPYYQDLCVQGCTKNPDGSYNLSVRDLLCSQYPTTIIDVERREVMQSSSVLDHRRLSYETLLEELRELYEGEEGYGNSPSRFYQPVNSPESIIKDLIEDIHKLPPDYGVREAYVRHFMHSLQRRAFCLIKYVEGEVTSGARISVKRIKQDLGLQLEGDFRITLAVADKMKPGIYHYLLGEKKYDTEYLPNPADVL</sequence>
<dbReference type="GO" id="GO:0005768">
    <property type="term" value="C:endosome"/>
    <property type="evidence" value="ECO:0007669"/>
    <property type="project" value="TreeGrafter"/>
</dbReference>
<dbReference type="GO" id="GO:0005776">
    <property type="term" value="C:autophagosome"/>
    <property type="evidence" value="ECO:0007669"/>
    <property type="project" value="TreeGrafter"/>
</dbReference>
<dbReference type="GO" id="GO:0006914">
    <property type="term" value="P:autophagy"/>
    <property type="evidence" value="ECO:0007669"/>
    <property type="project" value="TreeGrafter"/>
</dbReference>
<name>A0A2C9KMM5_BIOGL</name>
<dbReference type="Proteomes" id="UP000076420">
    <property type="component" value="Unassembled WGS sequence"/>
</dbReference>
<dbReference type="AlphaFoldDB" id="A0A2C9KMM5"/>
<evidence type="ECO:0000313" key="1">
    <source>
        <dbReference type="EnsemblMetazoa" id="BGLB021401-PA"/>
    </source>
</evidence>
<gene>
    <name evidence="1" type="primary">106063562</name>
</gene>
<dbReference type="PANTHER" id="PTHR31855">
    <property type="entry name" value="GUANINE NUCLEOTIDE EXCHANGE C9ORF72"/>
    <property type="match status" value="1"/>
</dbReference>
<proteinExistence type="predicted"/>
<dbReference type="InterPro" id="IPR027819">
    <property type="entry name" value="C9orf72"/>
</dbReference>
<dbReference type="PROSITE" id="PS51835">
    <property type="entry name" value="DENN_C9ORF72"/>
    <property type="match status" value="1"/>
</dbReference>
<reference evidence="1" key="1">
    <citation type="submission" date="2020-05" db="UniProtKB">
        <authorList>
            <consortium name="EnsemblMetazoa"/>
        </authorList>
    </citation>
    <scope>IDENTIFICATION</scope>
    <source>
        <strain evidence="1">BB02</strain>
    </source>
</reference>
<dbReference type="GO" id="GO:0005085">
    <property type="term" value="F:guanyl-nucleotide exchange factor activity"/>
    <property type="evidence" value="ECO:0007669"/>
    <property type="project" value="InterPro"/>
</dbReference>
<accession>A0A2C9KMM5</accession>
<dbReference type="EnsemblMetazoa" id="BGLB021401-RA">
    <property type="protein sequence ID" value="BGLB021401-PA"/>
    <property type="gene ID" value="BGLB021401"/>
</dbReference>
<dbReference type="KEGG" id="bgt:106063562"/>
<organism evidence="1 2">
    <name type="scientific">Biomphalaria glabrata</name>
    <name type="common">Bloodfluke planorb</name>
    <name type="synonym">Freshwater snail</name>
    <dbReference type="NCBI Taxonomy" id="6526"/>
    <lineage>
        <taxon>Eukaryota</taxon>
        <taxon>Metazoa</taxon>
        <taxon>Spiralia</taxon>
        <taxon>Lophotrochozoa</taxon>
        <taxon>Mollusca</taxon>
        <taxon>Gastropoda</taxon>
        <taxon>Heterobranchia</taxon>
        <taxon>Euthyneura</taxon>
        <taxon>Panpulmonata</taxon>
        <taxon>Hygrophila</taxon>
        <taxon>Lymnaeoidea</taxon>
        <taxon>Planorbidae</taxon>
        <taxon>Biomphalaria</taxon>
    </lineage>
</organism>
<dbReference type="VEuPathDB" id="VectorBase:BGLAX_035879"/>
<dbReference type="OrthoDB" id="10252077at2759"/>
<dbReference type="Pfam" id="PF15019">
    <property type="entry name" value="C9orf72-like"/>
    <property type="match status" value="1"/>
</dbReference>